<keyword evidence="6" id="KW-1133">Transmembrane helix</keyword>
<evidence type="ECO:0000256" key="6">
    <source>
        <dbReference type="SAM" id="Phobius"/>
    </source>
</evidence>
<protein>
    <submittedName>
        <fullName evidence="7">Glucan endo-1,3-beta-glucosidase 12</fullName>
    </submittedName>
</protein>
<dbReference type="InterPro" id="IPR017853">
    <property type="entry name" value="GH"/>
</dbReference>
<feature type="transmembrane region" description="Helical" evidence="6">
    <location>
        <begin position="12"/>
        <end position="32"/>
    </location>
</feature>
<reference evidence="7" key="2">
    <citation type="submission" date="2023-06" db="EMBL/GenBank/DDBJ databases">
        <authorList>
            <person name="Ma L."/>
            <person name="Liu K.-W."/>
            <person name="Li Z."/>
            <person name="Hsiao Y.-Y."/>
            <person name="Qi Y."/>
            <person name="Fu T."/>
            <person name="Tang G."/>
            <person name="Zhang D."/>
            <person name="Sun W.-H."/>
            <person name="Liu D.-K."/>
            <person name="Li Y."/>
            <person name="Chen G.-Z."/>
            <person name="Liu X.-D."/>
            <person name="Liao X.-Y."/>
            <person name="Jiang Y.-T."/>
            <person name="Yu X."/>
            <person name="Hao Y."/>
            <person name="Huang J."/>
            <person name="Zhao X.-W."/>
            <person name="Ke S."/>
            <person name="Chen Y.-Y."/>
            <person name="Wu W.-L."/>
            <person name="Hsu J.-L."/>
            <person name="Lin Y.-F."/>
            <person name="Huang M.-D."/>
            <person name="Li C.-Y."/>
            <person name="Huang L."/>
            <person name="Wang Z.-W."/>
            <person name="Zhao X."/>
            <person name="Zhong W.-Y."/>
            <person name="Peng D.-H."/>
            <person name="Ahmad S."/>
            <person name="Lan S."/>
            <person name="Zhang J.-S."/>
            <person name="Tsai W.-C."/>
            <person name="Van De Peer Y."/>
            <person name="Liu Z.-J."/>
        </authorList>
    </citation>
    <scope>NUCLEOTIDE SEQUENCE</scope>
    <source>
        <strain evidence="7">CP</strain>
        <tissue evidence="7">Leaves</tissue>
    </source>
</reference>
<keyword evidence="3 5" id="KW-0326">Glycosidase</keyword>
<dbReference type="GO" id="GO:0004553">
    <property type="term" value="F:hydrolase activity, hydrolyzing O-glycosyl compounds"/>
    <property type="evidence" value="ECO:0007669"/>
    <property type="project" value="InterPro"/>
</dbReference>
<evidence type="ECO:0000313" key="8">
    <source>
        <dbReference type="Proteomes" id="UP001180020"/>
    </source>
</evidence>
<dbReference type="SUPFAM" id="SSF51445">
    <property type="entry name" value="(Trans)glycosidases"/>
    <property type="match status" value="1"/>
</dbReference>
<accession>A0AAV9F3H4</accession>
<evidence type="ECO:0000256" key="3">
    <source>
        <dbReference type="ARBA" id="ARBA00023295"/>
    </source>
</evidence>
<comment type="caution">
    <text evidence="7">The sequence shown here is derived from an EMBL/GenBank/DDBJ whole genome shotgun (WGS) entry which is preliminary data.</text>
</comment>
<name>A0AAV9F3H4_ACOCL</name>
<gene>
    <name evidence="7" type="ORF">QJS10_CPA03g00890</name>
</gene>
<keyword evidence="2 5" id="KW-0378">Hydrolase</keyword>
<keyword evidence="6" id="KW-0472">Membrane</keyword>
<dbReference type="AlphaFoldDB" id="A0AAV9F3H4"/>
<keyword evidence="6" id="KW-0812">Transmembrane</keyword>
<comment type="similarity">
    <text evidence="1 4">Belongs to the glycosyl hydrolase 17 family.</text>
</comment>
<reference evidence="7" key="1">
    <citation type="journal article" date="2023" name="Nat. Commun.">
        <title>Diploid and tetraploid genomes of Acorus and the evolution of monocots.</title>
        <authorList>
            <person name="Ma L."/>
            <person name="Liu K.W."/>
            <person name="Li Z."/>
            <person name="Hsiao Y.Y."/>
            <person name="Qi Y."/>
            <person name="Fu T."/>
            <person name="Tang G.D."/>
            <person name="Zhang D."/>
            <person name="Sun W.H."/>
            <person name="Liu D.K."/>
            <person name="Li Y."/>
            <person name="Chen G.Z."/>
            <person name="Liu X.D."/>
            <person name="Liao X.Y."/>
            <person name="Jiang Y.T."/>
            <person name="Yu X."/>
            <person name="Hao Y."/>
            <person name="Huang J."/>
            <person name="Zhao X.W."/>
            <person name="Ke S."/>
            <person name="Chen Y.Y."/>
            <person name="Wu W.L."/>
            <person name="Hsu J.L."/>
            <person name="Lin Y.F."/>
            <person name="Huang M.D."/>
            <person name="Li C.Y."/>
            <person name="Huang L."/>
            <person name="Wang Z.W."/>
            <person name="Zhao X."/>
            <person name="Zhong W.Y."/>
            <person name="Peng D.H."/>
            <person name="Ahmad S."/>
            <person name="Lan S."/>
            <person name="Zhang J.S."/>
            <person name="Tsai W.C."/>
            <person name="Van de Peer Y."/>
            <person name="Liu Z.J."/>
        </authorList>
    </citation>
    <scope>NUCLEOTIDE SEQUENCE</scope>
    <source>
        <strain evidence="7">CP</strain>
    </source>
</reference>
<dbReference type="PROSITE" id="PS00587">
    <property type="entry name" value="GLYCOSYL_HYDROL_F17"/>
    <property type="match status" value="1"/>
</dbReference>
<evidence type="ECO:0000256" key="5">
    <source>
        <dbReference type="RuleBase" id="RU004336"/>
    </source>
</evidence>
<dbReference type="InterPro" id="IPR000490">
    <property type="entry name" value="Glyco_hydro_17"/>
</dbReference>
<dbReference type="InterPro" id="IPR044965">
    <property type="entry name" value="Glyco_hydro_17_plant"/>
</dbReference>
<dbReference type="Pfam" id="PF00332">
    <property type="entry name" value="Glyco_hydro_17"/>
    <property type="match status" value="1"/>
</dbReference>
<dbReference type="GO" id="GO:0005975">
    <property type="term" value="P:carbohydrate metabolic process"/>
    <property type="evidence" value="ECO:0007669"/>
    <property type="project" value="InterPro"/>
</dbReference>
<keyword evidence="8" id="KW-1185">Reference proteome</keyword>
<sequence length="386" mass="42878">MKPGETLARSGSLLLFFFLFSSFVLFGIGSSYRIQPFQDTKLGVNYGRLGSNLPSPQTAAKLINSLSIKNVKTFDMDLSVIRAFSNTGISLSVCIPNEYISSVANDPSQADLIIKQLSRPLYSNTKISSITVGTEVSMLPEFSTILLKAMNNVYESLKKIGLHQNIQVSTPHSLAILAVRFPPSDAIFQESIAEPVLRPLLAFLDQINSSFMVNLYPYLTYKEAPSIPLEFALFADNPEQYNYTDPNTGLLYTNLFDLLVDALNSAAFSLGFYNLPLVVTETGWPTQGNPEDTAASLHNAAIFNQRLVEHVTRKPIKGTPLRPGVPVLTFIFALFDEDMKGGASTEKHWGLFYANGTRKYDLRTYDLPHEAMELQNKETSHFSKFS</sequence>
<evidence type="ECO:0000256" key="2">
    <source>
        <dbReference type="ARBA" id="ARBA00022801"/>
    </source>
</evidence>
<dbReference type="PANTHER" id="PTHR32227">
    <property type="entry name" value="GLUCAN ENDO-1,3-BETA-GLUCOSIDASE BG1-RELATED-RELATED"/>
    <property type="match status" value="1"/>
</dbReference>
<dbReference type="Gene3D" id="3.20.20.80">
    <property type="entry name" value="Glycosidases"/>
    <property type="match status" value="1"/>
</dbReference>
<evidence type="ECO:0000256" key="4">
    <source>
        <dbReference type="RuleBase" id="RU004335"/>
    </source>
</evidence>
<proteinExistence type="inferred from homology"/>
<organism evidence="7 8">
    <name type="scientific">Acorus calamus</name>
    <name type="common">Sweet flag</name>
    <dbReference type="NCBI Taxonomy" id="4465"/>
    <lineage>
        <taxon>Eukaryota</taxon>
        <taxon>Viridiplantae</taxon>
        <taxon>Streptophyta</taxon>
        <taxon>Embryophyta</taxon>
        <taxon>Tracheophyta</taxon>
        <taxon>Spermatophyta</taxon>
        <taxon>Magnoliopsida</taxon>
        <taxon>Liliopsida</taxon>
        <taxon>Acoraceae</taxon>
        <taxon>Acorus</taxon>
    </lineage>
</organism>
<dbReference type="EMBL" id="JAUJYO010000003">
    <property type="protein sequence ID" value="KAK1320488.1"/>
    <property type="molecule type" value="Genomic_DNA"/>
</dbReference>
<evidence type="ECO:0000256" key="1">
    <source>
        <dbReference type="ARBA" id="ARBA00008773"/>
    </source>
</evidence>
<dbReference type="Proteomes" id="UP001180020">
    <property type="component" value="Unassembled WGS sequence"/>
</dbReference>
<evidence type="ECO:0000313" key="7">
    <source>
        <dbReference type="EMBL" id="KAK1320488.1"/>
    </source>
</evidence>